<feature type="transmembrane region" description="Helical" evidence="6">
    <location>
        <begin position="198"/>
        <end position="223"/>
    </location>
</feature>
<evidence type="ECO:0000313" key="8">
    <source>
        <dbReference type="Proteomes" id="UP001281761"/>
    </source>
</evidence>
<dbReference type="Gene3D" id="1.20.1250.20">
    <property type="entry name" value="MFS general substrate transporter like domains"/>
    <property type="match status" value="1"/>
</dbReference>
<evidence type="ECO:0000256" key="2">
    <source>
        <dbReference type="ARBA" id="ARBA00022448"/>
    </source>
</evidence>
<feature type="transmembrane region" description="Helical" evidence="6">
    <location>
        <begin position="107"/>
        <end position="125"/>
    </location>
</feature>
<proteinExistence type="predicted"/>
<dbReference type="Proteomes" id="UP001281761">
    <property type="component" value="Unassembled WGS sequence"/>
</dbReference>
<evidence type="ECO:0000313" key="7">
    <source>
        <dbReference type="EMBL" id="KAK2946991.1"/>
    </source>
</evidence>
<keyword evidence="5 6" id="KW-0472">Membrane</keyword>
<feature type="transmembrane region" description="Helical" evidence="6">
    <location>
        <begin position="82"/>
        <end position="101"/>
    </location>
</feature>
<accession>A0ABQ9X9P8</accession>
<comment type="caution">
    <text evidence="7">The sequence shown here is derived from an EMBL/GenBank/DDBJ whole genome shotgun (WGS) entry which is preliminary data.</text>
</comment>
<protein>
    <submittedName>
        <fullName evidence="7">Glycoside-Pentoside-Hexuronide:Cation Symporter (MFS)</fullName>
    </submittedName>
</protein>
<keyword evidence="8" id="KW-1185">Reference proteome</keyword>
<name>A0ABQ9X9P8_9EUKA</name>
<keyword evidence="4 6" id="KW-1133">Transmembrane helix</keyword>
<dbReference type="PANTHER" id="PTHR19432:SF35">
    <property type="entry name" value="SOLUTE CARRIER FAMILY 45 MEMBER 3 ISOFORM X1"/>
    <property type="match status" value="1"/>
</dbReference>
<gene>
    <name evidence="7" type="ORF">BLNAU_18077</name>
</gene>
<comment type="subcellular location">
    <subcellularLocation>
        <location evidence="1">Membrane</location>
        <topology evidence="1">Multi-pass membrane protein</topology>
    </subcellularLocation>
</comment>
<dbReference type="PANTHER" id="PTHR19432">
    <property type="entry name" value="SUGAR TRANSPORTER"/>
    <property type="match status" value="1"/>
</dbReference>
<organism evidence="7 8">
    <name type="scientific">Blattamonas nauphoetae</name>
    <dbReference type="NCBI Taxonomy" id="2049346"/>
    <lineage>
        <taxon>Eukaryota</taxon>
        <taxon>Metamonada</taxon>
        <taxon>Preaxostyla</taxon>
        <taxon>Oxymonadida</taxon>
        <taxon>Blattamonas</taxon>
    </lineage>
</organism>
<feature type="transmembrane region" description="Helical" evidence="6">
    <location>
        <begin position="302"/>
        <end position="327"/>
    </location>
</feature>
<evidence type="ECO:0000256" key="6">
    <source>
        <dbReference type="SAM" id="Phobius"/>
    </source>
</evidence>
<evidence type="ECO:0000256" key="4">
    <source>
        <dbReference type="ARBA" id="ARBA00022989"/>
    </source>
</evidence>
<evidence type="ECO:0000256" key="1">
    <source>
        <dbReference type="ARBA" id="ARBA00004141"/>
    </source>
</evidence>
<feature type="transmembrane region" description="Helical" evidence="6">
    <location>
        <begin position="339"/>
        <end position="366"/>
    </location>
</feature>
<dbReference type="SUPFAM" id="SSF103473">
    <property type="entry name" value="MFS general substrate transporter"/>
    <property type="match status" value="1"/>
</dbReference>
<keyword evidence="2" id="KW-0813">Transport</keyword>
<evidence type="ECO:0000256" key="3">
    <source>
        <dbReference type="ARBA" id="ARBA00022692"/>
    </source>
</evidence>
<feature type="transmembrane region" description="Helical" evidence="6">
    <location>
        <begin position="273"/>
        <end position="296"/>
    </location>
</feature>
<feature type="transmembrane region" description="Helical" evidence="6">
    <location>
        <begin position="378"/>
        <end position="397"/>
    </location>
</feature>
<dbReference type="EMBL" id="JARBJD010000213">
    <property type="protein sequence ID" value="KAK2946991.1"/>
    <property type="molecule type" value="Genomic_DNA"/>
</dbReference>
<keyword evidence="3 6" id="KW-0812">Transmembrane</keyword>
<feature type="transmembrane region" description="Helical" evidence="6">
    <location>
        <begin position="20"/>
        <end position="37"/>
    </location>
</feature>
<reference evidence="7 8" key="1">
    <citation type="journal article" date="2022" name="bioRxiv">
        <title>Genomics of Preaxostyla Flagellates Illuminates Evolutionary Transitions and the Path Towards Mitochondrial Loss.</title>
        <authorList>
            <person name="Novak L.V.F."/>
            <person name="Treitli S.C."/>
            <person name="Pyrih J."/>
            <person name="Halakuc P."/>
            <person name="Pipaliya S.V."/>
            <person name="Vacek V."/>
            <person name="Brzon O."/>
            <person name="Soukal P."/>
            <person name="Eme L."/>
            <person name="Dacks J.B."/>
            <person name="Karnkowska A."/>
            <person name="Elias M."/>
            <person name="Hampl V."/>
        </authorList>
    </citation>
    <scope>NUCLEOTIDE SEQUENCE [LARGE SCALE GENOMIC DNA]</scope>
    <source>
        <strain evidence="7">NAU3</strain>
        <tissue evidence="7">Gut</tissue>
    </source>
</reference>
<dbReference type="Pfam" id="PF07690">
    <property type="entry name" value="MFS_1"/>
    <property type="match status" value="1"/>
</dbReference>
<dbReference type="InterPro" id="IPR011701">
    <property type="entry name" value="MFS"/>
</dbReference>
<evidence type="ECO:0000256" key="5">
    <source>
        <dbReference type="ARBA" id="ARBA00023136"/>
    </source>
</evidence>
<sequence length="405" mass="44649">MSVHSKTSEQFSPPTRAYKFFFASLPSFAVVIPMTVMANLQAIVFWLVSNNLVGSLAGNVLQPTARALISDLSQPSEHARANAILSFVSSSGTMMCFLIVGFFPQPFLFAIGFLVGTMLLSFILIREPPDHNEEPLTTGSIQSTEQYFLPKLENEDDETNAPLLVPTSPDVIRKHEQHGMIVQVILLFVEVWKEHGPILGACLASFVSAASVFPTLPIRLTFVGEVFYKGQAGSMDYEKGIKMGSYAMMGSTFVSMLFSFVMTPLLKCLKPPLFFALCHLLAVTGSFLLFILPPAWMHVNSVWIVIVIYVLLLSTIMPASFSVPFIILAANSSPNRHALYIGVMNVFTMLGGCAGLLLNVLIEWLASFDKSFRHHTQYTWLGSSVLMLAACCLSFLLKTKPRAVR</sequence>
<dbReference type="InterPro" id="IPR036259">
    <property type="entry name" value="MFS_trans_sf"/>
</dbReference>
<feature type="transmembrane region" description="Helical" evidence="6">
    <location>
        <begin position="43"/>
        <end position="61"/>
    </location>
</feature>
<feature type="transmembrane region" description="Helical" evidence="6">
    <location>
        <begin position="243"/>
        <end position="266"/>
    </location>
</feature>